<organism evidence="2 3">
    <name type="scientific">Brassica cretica</name>
    <name type="common">Mustard</name>
    <dbReference type="NCBI Taxonomy" id="69181"/>
    <lineage>
        <taxon>Eukaryota</taxon>
        <taxon>Viridiplantae</taxon>
        <taxon>Streptophyta</taxon>
        <taxon>Embryophyta</taxon>
        <taxon>Tracheophyta</taxon>
        <taxon>Spermatophyta</taxon>
        <taxon>Magnoliopsida</taxon>
        <taxon>eudicotyledons</taxon>
        <taxon>Gunneridae</taxon>
        <taxon>Pentapetalae</taxon>
        <taxon>rosids</taxon>
        <taxon>malvids</taxon>
        <taxon>Brassicales</taxon>
        <taxon>Brassicaceae</taxon>
        <taxon>Brassiceae</taxon>
        <taxon>Brassica</taxon>
    </lineage>
</organism>
<gene>
    <name evidence="2" type="ORF">DY000_02047152</name>
</gene>
<comment type="caution">
    <text evidence="2">The sequence shown here is derived from an EMBL/GenBank/DDBJ whole genome shotgun (WGS) entry which is preliminary data.</text>
</comment>
<protein>
    <submittedName>
        <fullName evidence="2">Uncharacterized protein</fullName>
    </submittedName>
</protein>
<dbReference type="EMBL" id="QGKV02000297">
    <property type="protein sequence ID" value="KAF3610057.1"/>
    <property type="molecule type" value="Genomic_DNA"/>
</dbReference>
<reference evidence="2 3" key="1">
    <citation type="journal article" date="2020" name="BMC Genomics">
        <title>Intraspecific diversification of the crop wild relative Brassica cretica Lam. using demographic model selection.</title>
        <authorList>
            <person name="Kioukis A."/>
            <person name="Michalopoulou V.A."/>
            <person name="Briers L."/>
            <person name="Pirintsos S."/>
            <person name="Studholme D.J."/>
            <person name="Pavlidis P."/>
            <person name="Sarris P.F."/>
        </authorList>
    </citation>
    <scope>NUCLEOTIDE SEQUENCE [LARGE SCALE GENOMIC DNA]</scope>
    <source>
        <strain evidence="3">cv. PFS-1207/04</strain>
    </source>
</reference>
<evidence type="ECO:0000313" key="2">
    <source>
        <dbReference type="EMBL" id="KAF3610057.1"/>
    </source>
</evidence>
<feature type="compositionally biased region" description="Basic and acidic residues" evidence="1">
    <location>
        <begin position="86"/>
        <end position="96"/>
    </location>
</feature>
<feature type="region of interest" description="Disordered" evidence="1">
    <location>
        <begin position="84"/>
        <end position="113"/>
    </location>
</feature>
<evidence type="ECO:0000313" key="3">
    <source>
        <dbReference type="Proteomes" id="UP000266723"/>
    </source>
</evidence>
<feature type="compositionally biased region" description="Gly residues" evidence="1">
    <location>
        <begin position="52"/>
        <end position="63"/>
    </location>
</feature>
<dbReference type="Proteomes" id="UP000266723">
    <property type="component" value="Unassembled WGS sequence"/>
</dbReference>
<name>A0ABQ7F2R2_BRACR</name>
<evidence type="ECO:0000256" key="1">
    <source>
        <dbReference type="SAM" id="MobiDB-lite"/>
    </source>
</evidence>
<keyword evidence="3" id="KW-1185">Reference proteome</keyword>
<proteinExistence type="predicted"/>
<sequence length="159" mass="17692">MNKKGTPFSSLTWYQSDPRRNNEREELSVLREDNNGRNGIRESTARRRRCRGGGTPGRGGGRGSYVRGNTAQVTQAAVIAAAVQGTKKEGDDDFVHELTGNSTQPQGVESDDVQYHEPEMQEDSTMMHEENTDHTVVAEIVHEEETDHNVVTEEIPLGR</sequence>
<feature type="region of interest" description="Disordered" evidence="1">
    <location>
        <begin position="1"/>
        <end position="68"/>
    </location>
</feature>
<feature type="compositionally biased region" description="Basic and acidic residues" evidence="1">
    <location>
        <begin position="17"/>
        <end position="45"/>
    </location>
</feature>
<accession>A0ABQ7F2R2</accession>